<proteinExistence type="predicted"/>
<reference evidence="2" key="1">
    <citation type="submission" date="2023-11" db="EMBL/GenBank/DDBJ databases">
        <title>Genome assemblies of two species of porcelain crab, Petrolisthes cinctipes and Petrolisthes manimaculis (Anomura: Porcellanidae).</title>
        <authorList>
            <person name="Angst P."/>
        </authorList>
    </citation>
    <scope>NUCLEOTIDE SEQUENCE</scope>
    <source>
        <strain evidence="2">PB745_02</strain>
        <tissue evidence="2">Gill</tissue>
    </source>
</reference>
<protein>
    <submittedName>
        <fullName evidence="2">Uncharacterized protein</fullName>
    </submittedName>
</protein>
<dbReference type="EMBL" id="JAWZYT010005576">
    <property type="protein sequence ID" value="KAK4290199.1"/>
    <property type="molecule type" value="Genomic_DNA"/>
</dbReference>
<evidence type="ECO:0000256" key="1">
    <source>
        <dbReference type="SAM" id="MobiDB-lite"/>
    </source>
</evidence>
<evidence type="ECO:0000313" key="2">
    <source>
        <dbReference type="EMBL" id="KAK4290199.1"/>
    </source>
</evidence>
<keyword evidence="3" id="KW-1185">Reference proteome</keyword>
<organism evidence="2 3">
    <name type="scientific">Petrolisthes manimaculis</name>
    <dbReference type="NCBI Taxonomy" id="1843537"/>
    <lineage>
        <taxon>Eukaryota</taxon>
        <taxon>Metazoa</taxon>
        <taxon>Ecdysozoa</taxon>
        <taxon>Arthropoda</taxon>
        <taxon>Crustacea</taxon>
        <taxon>Multicrustacea</taxon>
        <taxon>Malacostraca</taxon>
        <taxon>Eumalacostraca</taxon>
        <taxon>Eucarida</taxon>
        <taxon>Decapoda</taxon>
        <taxon>Pleocyemata</taxon>
        <taxon>Anomura</taxon>
        <taxon>Galatheoidea</taxon>
        <taxon>Porcellanidae</taxon>
        <taxon>Petrolisthes</taxon>
    </lineage>
</organism>
<comment type="caution">
    <text evidence="2">The sequence shown here is derived from an EMBL/GenBank/DDBJ whole genome shotgun (WGS) entry which is preliminary data.</text>
</comment>
<name>A0AAE1NHG9_9EUCA</name>
<gene>
    <name evidence="2" type="ORF">Pmani_036889</name>
</gene>
<evidence type="ECO:0000313" key="3">
    <source>
        <dbReference type="Proteomes" id="UP001292094"/>
    </source>
</evidence>
<feature type="region of interest" description="Disordered" evidence="1">
    <location>
        <begin position="128"/>
        <end position="171"/>
    </location>
</feature>
<dbReference type="Proteomes" id="UP001292094">
    <property type="component" value="Unassembled WGS sequence"/>
</dbReference>
<dbReference type="AlphaFoldDB" id="A0AAE1NHG9"/>
<accession>A0AAE1NHG9</accession>
<feature type="compositionally biased region" description="Acidic residues" evidence="1">
    <location>
        <begin position="132"/>
        <end position="146"/>
    </location>
</feature>
<sequence length="171" mass="17985">MEWPSKFALSINGAVTAYSLSLSHSHPASNTTTTSTTTLFHARTLRHQFEGLSANVSYSGRLVALVGRHQWPYTLLNFTIASPALHTGLRLGQRVGGGVRVASSTGDLEDITVAVRLRWSTTPFIADGVREGDEDAGGDGDGDGDGDGGGGGTVKSDQSAIVSRPGMQNKW</sequence>